<evidence type="ECO:0000313" key="3">
    <source>
        <dbReference type="Proteomes" id="UP000198287"/>
    </source>
</evidence>
<dbReference type="EMBL" id="LNIX01000034">
    <property type="protein sequence ID" value="OXA40353.1"/>
    <property type="molecule type" value="Genomic_DNA"/>
</dbReference>
<keyword evidence="1" id="KW-0812">Transmembrane</keyword>
<keyword evidence="1" id="KW-1133">Transmembrane helix</keyword>
<feature type="transmembrane region" description="Helical" evidence="1">
    <location>
        <begin position="138"/>
        <end position="161"/>
    </location>
</feature>
<organism evidence="2 3">
    <name type="scientific">Folsomia candida</name>
    <name type="common">Springtail</name>
    <dbReference type="NCBI Taxonomy" id="158441"/>
    <lineage>
        <taxon>Eukaryota</taxon>
        <taxon>Metazoa</taxon>
        <taxon>Ecdysozoa</taxon>
        <taxon>Arthropoda</taxon>
        <taxon>Hexapoda</taxon>
        <taxon>Collembola</taxon>
        <taxon>Entomobryomorpha</taxon>
        <taxon>Isotomoidea</taxon>
        <taxon>Isotomidae</taxon>
        <taxon>Proisotominae</taxon>
        <taxon>Folsomia</taxon>
    </lineage>
</organism>
<keyword evidence="3" id="KW-1185">Reference proteome</keyword>
<feature type="transmembrane region" description="Helical" evidence="1">
    <location>
        <begin position="83"/>
        <end position="106"/>
    </location>
</feature>
<dbReference type="AlphaFoldDB" id="A0A226D589"/>
<protein>
    <submittedName>
        <fullName evidence="2">Uncharacterized protein</fullName>
    </submittedName>
</protein>
<proteinExistence type="predicted"/>
<dbReference type="Proteomes" id="UP000198287">
    <property type="component" value="Unassembled WGS sequence"/>
</dbReference>
<feature type="transmembrane region" description="Helical" evidence="1">
    <location>
        <begin position="49"/>
        <end position="71"/>
    </location>
</feature>
<comment type="caution">
    <text evidence="2">The sequence shown here is derived from an EMBL/GenBank/DDBJ whole genome shotgun (WGS) entry which is preliminary data.</text>
</comment>
<accession>A0A226D589</accession>
<sequence length="434" mass="48931">MFPKHFTPPSHTAFQALQRFSLVSEWLYNRPITWDRSTWQPKITPREKLAIWCFLSLIVVSFATYAVFILLRQLVSYQKDPDVSIVVGIFIILGSSGFTVAVSILLTETFKIDEFHVMLTFLRKFQALSAQPSDLFGLFLHGFILAIITPPLTGCTLPILAPKMDPTYLWFRNVSLISNRLKIILRSTVLCISILHACSELFGFAIIATNAILTLNVCLNGGKIGDMRAKFVTNSQIISNLRRYRQLQIFSSVVNLVLSYILPVGVSLTFLCMVLMGYFLIKMTHMVPYTVTFCLSSVFATLLVGGVAILPRMANIGANSAHFLRYWKLQRVSRYLSRELKSFRCLRLDLGHFGYMKKASKILKNGSSLTILSGGTLKKFSSPFLTGNVKKLYEHHPAGGRDEPVATIDEAWFRVDDHNGTRSICCALWRSCTN</sequence>
<feature type="transmembrane region" description="Helical" evidence="1">
    <location>
        <begin position="201"/>
        <end position="219"/>
    </location>
</feature>
<keyword evidence="1" id="KW-0472">Membrane</keyword>
<evidence type="ECO:0000313" key="2">
    <source>
        <dbReference type="EMBL" id="OXA40353.1"/>
    </source>
</evidence>
<evidence type="ECO:0000256" key="1">
    <source>
        <dbReference type="SAM" id="Phobius"/>
    </source>
</evidence>
<feature type="transmembrane region" description="Helical" evidence="1">
    <location>
        <begin position="253"/>
        <end position="281"/>
    </location>
</feature>
<feature type="transmembrane region" description="Helical" evidence="1">
    <location>
        <begin position="287"/>
        <end position="310"/>
    </location>
</feature>
<reference evidence="2 3" key="1">
    <citation type="submission" date="2015-12" db="EMBL/GenBank/DDBJ databases">
        <title>The genome of Folsomia candida.</title>
        <authorList>
            <person name="Faddeeva A."/>
            <person name="Derks M.F."/>
            <person name="Anvar Y."/>
            <person name="Smit S."/>
            <person name="Van Straalen N."/>
            <person name="Roelofs D."/>
        </authorList>
    </citation>
    <scope>NUCLEOTIDE SEQUENCE [LARGE SCALE GENOMIC DNA]</scope>
    <source>
        <strain evidence="2 3">VU population</strain>
        <tissue evidence="2">Whole body</tissue>
    </source>
</reference>
<name>A0A226D589_FOLCA</name>
<gene>
    <name evidence="2" type="ORF">Fcan01_25010</name>
</gene>